<dbReference type="EMBL" id="BGPR01007668">
    <property type="protein sequence ID" value="GBN28630.1"/>
    <property type="molecule type" value="Genomic_DNA"/>
</dbReference>
<comment type="caution">
    <text evidence="2">The sequence shown here is derived from an EMBL/GenBank/DDBJ whole genome shotgun (WGS) entry which is preliminary data.</text>
</comment>
<feature type="region of interest" description="Disordered" evidence="1">
    <location>
        <begin position="1"/>
        <end position="20"/>
    </location>
</feature>
<keyword evidence="3" id="KW-1185">Reference proteome</keyword>
<reference evidence="2 3" key="1">
    <citation type="journal article" date="2019" name="Sci. Rep.">
        <title>Orb-weaving spider Araneus ventricosus genome elucidates the spidroin gene catalogue.</title>
        <authorList>
            <person name="Kono N."/>
            <person name="Nakamura H."/>
            <person name="Ohtoshi R."/>
            <person name="Moran D.A.P."/>
            <person name="Shinohara A."/>
            <person name="Yoshida Y."/>
            <person name="Fujiwara M."/>
            <person name="Mori M."/>
            <person name="Tomita M."/>
            <person name="Arakawa K."/>
        </authorList>
    </citation>
    <scope>NUCLEOTIDE SEQUENCE [LARGE SCALE GENOMIC DNA]</scope>
</reference>
<evidence type="ECO:0000256" key="1">
    <source>
        <dbReference type="SAM" id="MobiDB-lite"/>
    </source>
</evidence>
<protein>
    <submittedName>
        <fullName evidence="2">Uncharacterized protein</fullName>
    </submittedName>
</protein>
<gene>
    <name evidence="2" type="ORF">AVEN_242365_1</name>
</gene>
<dbReference type="AlphaFoldDB" id="A0A4Y2MQK4"/>
<name>A0A4Y2MQK4_ARAVE</name>
<accession>A0A4Y2MQK4</accession>
<proteinExistence type="predicted"/>
<evidence type="ECO:0000313" key="2">
    <source>
        <dbReference type="EMBL" id="GBN28630.1"/>
    </source>
</evidence>
<dbReference type="Proteomes" id="UP000499080">
    <property type="component" value="Unassembled WGS sequence"/>
</dbReference>
<evidence type="ECO:0000313" key="3">
    <source>
        <dbReference type="Proteomes" id="UP000499080"/>
    </source>
</evidence>
<sequence length="75" mass="8481">MISGCPHFSSPEIPEHTPRADICPTYLPFTTTGGTELKNARQVAWTVEQEIRNQTRSRGKPPELISQGYYLEAFE</sequence>
<organism evidence="2 3">
    <name type="scientific">Araneus ventricosus</name>
    <name type="common">Orbweaver spider</name>
    <name type="synonym">Epeira ventricosa</name>
    <dbReference type="NCBI Taxonomy" id="182803"/>
    <lineage>
        <taxon>Eukaryota</taxon>
        <taxon>Metazoa</taxon>
        <taxon>Ecdysozoa</taxon>
        <taxon>Arthropoda</taxon>
        <taxon>Chelicerata</taxon>
        <taxon>Arachnida</taxon>
        <taxon>Araneae</taxon>
        <taxon>Araneomorphae</taxon>
        <taxon>Entelegynae</taxon>
        <taxon>Araneoidea</taxon>
        <taxon>Araneidae</taxon>
        <taxon>Araneus</taxon>
    </lineage>
</organism>